<keyword evidence="2 4" id="KW-0012">Acyltransferase</keyword>
<evidence type="ECO:0000259" key="3">
    <source>
        <dbReference type="SMART" id="SM00563"/>
    </source>
</evidence>
<reference evidence="4 5" key="1">
    <citation type="submission" date="2018-06" db="EMBL/GenBank/DDBJ databases">
        <title>Extensive metabolic versatility and redundancy in microbially diverse, dynamic hydrothermal sediments.</title>
        <authorList>
            <person name="Dombrowski N."/>
            <person name="Teske A."/>
            <person name="Baker B.J."/>
        </authorList>
    </citation>
    <scope>NUCLEOTIDE SEQUENCE [LARGE SCALE GENOMIC DNA]</scope>
    <source>
        <strain evidence="4">B36_G15</strain>
    </source>
</reference>
<sequence>MTSRWLLAHLIATPLARLLFGLKITGIDNIPRGPVIFAANHLSFLDPPVLGYAVHREVHFVAKEELFRIRRFFTWLIRYFNAISIKRDGDITALKRILKILKEKGSVVIFPEGTRSKTGDLLPFLPGIGLIALKSRVPVVPIYIRNSNAPLLEIFLRKRRLEVRFGPPLYPNGFPATKEGYHRFTETLYHKVRELKDANRHR</sequence>
<evidence type="ECO:0000313" key="5">
    <source>
        <dbReference type="Proteomes" id="UP000268469"/>
    </source>
</evidence>
<name>A0A660SIT1_UNCW3</name>
<dbReference type="CDD" id="cd07989">
    <property type="entry name" value="LPLAT_AGPAT-like"/>
    <property type="match status" value="1"/>
</dbReference>
<gene>
    <name evidence="4" type="ORF">DRP53_04600</name>
</gene>
<evidence type="ECO:0000256" key="2">
    <source>
        <dbReference type="ARBA" id="ARBA00023315"/>
    </source>
</evidence>
<dbReference type="GO" id="GO:0003841">
    <property type="term" value="F:1-acylglycerol-3-phosphate O-acyltransferase activity"/>
    <property type="evidence" value="ECO:0007669"/>
    <property type="project" value="TreeGrafter"/>
</dbReference>
<dbReference type="InterPro" id="IPR002123">
    <property type="entry name" value="Plipid/glycerol_acylTrfase"/>
</dbReference>
<dbReference type="SMART" id="SM00563">
    <property type="entry name" value="PlsC"/>
    <property type="match status" value="1"/>
</dbReference>
<evidence type="ECO:0000313" key="4">
    <source>
        <dbReference type="EMBL" id="RKX70573.1"/>
    </source>
</evidence>
<dbReference type="PANTHER" id="PTHR10434:SF11">
    <property type="entry name" value="1-ACYL-SN-GLYCEROL-3-PHOSPHATE ACYLTRANSFERASE"/>
    <property type="match status" value="1"/>
</dbReference>
<dbReference type="PANTHER" id="PTHR10434">
    <property type="entry name" value="1-ACYL-SN-GLYCEROL-3-PHOSPHATE ACYLTRANSFERASE"/>
    <property type="match status" value="1"/>
</dbReference>
<dbReference type="SUPFAM" id="SSF69593">
    <property type="entry name" value="Glycerol-3-phosphate (1)-acyltransferase"/>
    <property type="match status" value="1"/>
</dbReference>
<feature type="domain" description="Phospholipid/glycerol acyltransferase" evidence="3">
    <location>
        <begin position="35"/>
        <end position="147"/>
    </location>
</feature>
<dbReference type="GO" id="GO:0006654">
    <property type="term" value="P:phosphatidic acid biosynthetic process"/>
    <property type="evidence" value="ECO:0007669"/>
    <property type="project" value="TreeGrafter"/>
</dbReference>
<comment type="caution">
    <text evidence="4">The sequence shown here is derived from an EMBL/GenBank/DDBJ whole genome shotgun (WGS) entry which is preliminary data.</text>
</comment>
<evidence type="ECO:0000256" key="1">
    <source>
        <dbReference type="ARBA" id="ARBA00022679"/>
    </source>
</evidence>
<keyword evidence="1 4" id="KW-0808">Transferase</keyword>
<dbReference type="Pfam" id="PF01553">
    <property type="entry name" value="Acyltransferase"/>
    <property type="match status" value="1"/>
</dbReference>
<protein>
    <submittedName>
        <fullName evidence="4">1-acyl-sn-glycerol-3-phosphate acyltransferase</fullName>
    </submittedName>
</protein>
<proteinExistence type="predicted"/>
<accession>A0A660SIT1</accession>
<dbReference type="EMBL" id="QNBE01000035">
    <property type="protein sequence ID" value="RKX70573.1"/>
    <property type="molecule type" value="Genomic_DNA"/>
</dbReference>
<dbReference type="Proteomes" id="UP000268469">
    <property type="component" value="Unassembled WGS sequence"/>
</dbReference>
<organism evidence="4 5">
    <name type="scientific">candidate division WOR-3 bacterium</name>
    <dbReference type="NCBI Taxonomy" id="2052148"/>
    <lineage>
        <taxon>Bacteria</taxon>
        <taxon>Bacteria division WOR-3</taxon>
    </lineage>
</organism>
<dbReference type="AlphaFoldDB" id="A0A660SIT1"/>